<evidence type="ECO:0000313" key="1">
    <source>
        <dbReference type="EMBL" id="KPL83567.1"/>
    </source>
</evidence>
<keyword evidence="2" id="KW-1185">Reference proteome</keyword>
<proteinExistence type="predicted"/>
<dbReference type="Gene3D" id="1.10.287.1080">
    <property type="entry name" value="MazG-like"/>
    <property type="match status" value="1"/>
</dbReference>
<dbReference type="AlphaFoldDB" id="A0A0P6YF28"/>
<dbReference type="PIRSF" id="PIRSF029826">
    <property type="entry name" value="UCP029826_pph"/>
    <property type="match status" value="1"/>
</dbReference>
<protein>
    <submittedName>
        <fullName evidence="1">Nucleotide pyrophosphohydrolase</fullName>
    </submittedName>
</protein>
<dbReference type="GO" id="GO:0047429">
    <property type="term" value="F:nucleoside triphosphate diphosphatase activity"/>
    <property type="evidence" value="ECO:0007669"/>
    <property type="project" value="InterPro"/>
</dbReference>
<dbReference type="CDD" id="cd11537">
    <property type="entry name" value="NTP-PPase_RS21-C6_like"/>
    <property type="match status" value="1"/>
</dbReference>
<dbReference type="SUPFAM" id="SSF101386">
    <property type="entry name" value="all-alpha NTP pyrophosphatases"/>
    <property type="match status" value="1"/>
</dbReference>
<dbReference type="Proteomes" id="UP000050501">
    <property type="component" value="Unassembled WGS sequence"/>
</dbReference>
<evidence type="ECO:0000313" key="2">
    <source>
        <dbReference type="Proteomes" id="UP000050501"/>
    </source>
</evidence>
<dbReference type="PANTHER" id="PTHR46523:SF1">
    <property type="entry name" value="DCTP PYROPHOSPHATASE 1"/>
    <property type="match status" value="1"/>
</dbReference>
<dbReference type="Pfam" id="PF12643">
    <property type="entry name" value="MazG-like"/>
    <property type="match status" value="1"/>
</dbReference>
<dbReference type="PATRIC" id="fig|229921.5.peg.714"/>
<reference evidence="1 2" key="1">
    <citation type="submission" date="2015-07" db="EMBL/GenBank/DDBJ databases">
        <title>Genome sequence of Levilinea saccharolytica DSM 16555.</title>
        <authorList>
            <person name="Hemp J."/>
            <person name="Ward L.M."/>
            <person name="Pace L.A."/>
            <person name="Fischer W.W."/>
        </authorList>
    </citation>
    <scope>NUCLEOTIDE SEQUENCE [LARGE SCALE GENOMIC DNA]</scope>
    <source>
        <strain evidence="1 2">KIBI-1</strain>
    </source>
</reference>
<dbReference type="EMBL" id="LGCM01000029">
    <property type="protein sequence ID" value="KPL83567.1"/>
    <property type="molecule type" value="Genomic_DNA"/>
</dbReference>
<dbReference type="InterPro" id="IPR052555">
    <property type="entry name" value="dCTP_Pyrophosphatase"/>
</dbReference>
<dbReference type="InterPro" id="IPR025984">
    <property type="entry name" value="DCTPP"/>
</dbReference>
<dbReference type="OrthoDB" id="9791898at2"/>
<comment type="caution">
    <text evidence="1">The sequence shown here is derived from an EMBL/GenBank/DDBJ whole genome shotgun (WGS) entry which is preliminary data.</text>
</comment>
<dbReference type="PANTHER" id="PTHR46523">
    <property type="entry name" value="DCTP PYROPHOSPHATASE 1"/>
    <property type="match status" value="1"/>
</dbReference>
<organism evidence="1 2">
    <name type="scientific">Levilinea saccharolytica</name>
    <dbReference type="NCBI Taxonomy" id="229921"/>
    <lineage>
        <taxon>Bacteria</taxon>
        <taxon>Bacillati</taxon>
        <taxon>Chloroflexota</taxon>
        <taxon>Anaerolineae</taxon>
        <taxon>Anaerolineales</taxon>
        <taxon>Anaerolineaceae</taxon>
        <taxon>Levilinea</taxon>
    </lineage>
</organism>
<gene>
    <name evidence="1" type="ORF">ADN01_07585</name>
</gene>
<dbReference type="STRING" id="229921.ADN01_07585"/>
<sequence length="109" mass="12379">MQLQELTQAMDDLVRTKGWYQPHSQRPQTPRNIAISLSLEAAEVLEHFQWTDSVQDREALASELADVTLYLLQLAKIADINLEQAVLQKIAQNYQRTWDQNPAGSTGQS</sequence>
<accession>A0A0P6YF28</accession>
<dbReference type="GO" id="GO:0009143">
    <property type="term" value="P:nucleoside triphosphate catabolic process"/>
    <property type="evidence" value="ECO:0007669"/>
    <property type="project" value="InterPro"/>
</dbReference>
<name>A0A0P6YF28_9CHLR</name>
<dbReference type="RefSeq" id="WP_062418957.1">
    <property type="nucleotide sequence ID" value="NZ_DF967974.1"/>
</dbReference>
<keyword evidence="1" id="KW-0378">Hydrolase</keyword>